<dbReference type="EMBL" id="JBAWTH010000042">
    <property type="protein sequence ID" value="KAL2283528.1"/>
    <property type="molecule type" value="Genomic_DNA"/>
</dbReference>
<evidence type="ECO:0000259" key="7">
    <source>
        <dbReference type="PROSITE" id="PS51686"/>
    </source>
</evidence>
<dbReference type="Pfam" id="PF21153">
    <property type="entry name" value="NSUN5_N"/>
    <property type="match status" value="1"/>
</dbReference>
<keyword evidence="2 5" id="KW-0808">Transferase</keyword>
<protein>
    <recommendedName>
        <fullName evidence="7">SAM-dependent MTase RsmB/NOP-type domain-containing protein</fullName>
    </recommendedName>
</protein>
<comment type="similarity">
    <text evidence="5">Belongs to the class I-like SAM-binding methyltransferase superfamily. RsmB/NOP family.</text>
</comment>
<feature type="active site" description="Nucleophile" evidence="5">
    <location>
        <position position="420"/>
    </location>
</feature>
<dbReference type="Gene3D" id="3.30.70.1170">
    <property type="entry name" value="Sun protein, domain 3"/>
    <property type="match status" value="1"/>
</dbReference>
<feature type="compositionally biased region" description="Low complexity" evidence="6">
    <location>
        <begin position="339"/>
        <end position="355"/>
    </location>
</feature>
<gene>
    <name evidence="8" type="ORF">FJTKL_09850</name>
</gene>
<dbReference type="InterPro" id="IPR049560">
    <property type="entry name" value="MeTrfase_RsmB-F_NOP2_cat"/>
</dbReference>
<evidence type="ECO:0000256" key="6">
    <source>
        <dbReference type="SAM" id="MobiDB-lite"/>
    </source>
</evidence>
<comment type="caution">
    <text evidence="5">Lacks conserved residue(s) required for the propagation of feature annotation.</text>
</comment>
<feature type="compositionally biased region" description="Basic and acidic residues" evidence="6">
    <location>
        <begin position="362"/>
        <end position="373"/>
    </location>
</feature>
<dbReference type="Proteomes" id="UP001600888">
    <property type="component" value="Unassembled WGS sequence"/>
</dbReference>
<feature type="region of interest" description="Disordered" evidence="6">
    <location>
        <begin position="326"/>
        <end position="376"/>
    </location>
</feature>
<feature type="region of interest" description="Disordered" evidence="6">
    <location>
        <begin position="504"/>
        <end position="572"/>
    </location>
</feature>
<dbReference type="SUPFAM" id="SSF53335">
    <property type="entry name" value="S-adenosyl-L-methionine-dependent methyltransferases"/>
    <property type="match status" value="1"/>
</dbReference>
<dbReference type="PRINTS" id="PR02008">
    <property type="entry name" value="RCMTFAMILY"/>
</dbReference>
<dbReference type="InterPro" id="IPR001678">
    <property type="entry name" value="MeTrfase_RsmB-F_NOP2_dom"/>
</dbReference>
<dbReference type="Pfam" id="PF01189">
    <property type="entry name" value="Methyltr_RsmB-F"/>
    <property type="match status" value="1"/>
</dbReference>
<dbReference type="Pfam" id="PF21148">
    <property type="entry name" value="NSUN5_fdxn-like"/>
    <property type="match status" value="1"/>
</dbReference>
<keyword evidence="9" id="KW-1185">Reference proteome</keyword>
<sequence>MSLYHEAASVLQPDSSSGGNLRSRVFNKKDLKSPPNQVYALALETCKWSAVLTEVIDHSQILKHEKKLTPILSLLLVHDFLLAKGGIALPASHGLSATIDRHKSRLNAEFTRAKIRRKCSSVDALTEQVEASLYANSQHPRWIRVNALKTSLEKQLSTTFKDHQKTDSVQKVLTGTGKLIYIDEHIPNLVAVSPRFDFARSPAYKSGQIILQDKASCFPAYLLDPRPSEGDVIDGCAAPGNKTTHAAAIIKSYSHDQDSPEGGIHAFEKDTRRAKTLDKMVKLAGSDEFIQIHQGQDFLKVDPLDARFTNTGAILLDPSCSGSGIVGRDDMPELHLPTADGASPAGKSSKKSALASKKRKRPVEDTDPEHVLIDDDGNTTVVSSEKDLEARLEALSSFQLTLLLHAFSFPAAHKITYSTCSVHAEENEQVVLKALQSDVGRRRGWRVLPRGAQVSGMKAWPVRGQIDACDGDEQVAESCIRAYKDDGRGVMGFFVAAFVRVPDLDASTPPPTKNKKSKKGETATTNQKGQKEAKTHHDIPLETSQSPNANGHGIEATNTGDDESDSWSGFED</sequence>
<feature type="binding site" evidence="5">
    <location>
        <begin position="236"/>
        <end position="242"/>
    </location>
    <ligand>
        <name>S-adenosyl-L-methionine</name>
        <dbReference type="ChEBI" id="CHEBI:59789"/>
    </ligand>
</feature>
<dbReference type="PANTHER" id="PTHR22807">
    <property type="entry name" value="NOP2 YEAST -RELATED NOL1/NOP2/FMU SUN DOMAIN-CONTAINING"/>
    <property type="match status" value="1"/>
</dbReference>
<feature type="binding site" evidence="5">
    <location>
        <position position="317"/>
    </location>
    <ligand>
        <name>S-adenosyl-L-methionine</name>
        <dbReference type="ChEBI" id="CHEBI:59789"/>
    </ligand>
</feature>
<dbReference type="InterPro" id="IPR029063">
    <property type="entry name" value="SAM-dependent_MTases_sf"/>
</dbReference>
<keyword evidence="3 5" id="KW-0949">S-adenosyl-L-methionine</keyword>
<organism evidence="8 9">
    <name type="scientific">Diaporthe vaccinii</name>
    <dbReference type="NCBI Taxonomy" id="105482"/>
    <lineage>
        <taxon>Eukaryota</taxon>
        <taxon>Fungi</taxon>
        <taxon>Dikarya</taxon>
        <taxon>Ascomycota</taxon>
        <taxon>Pezizomycotina</taxon>
        <taxon>Sordariomycetes</taxon>
        <taxon>Sordariomycetidae</taxon>
        <taxon>Diaporthales</taxon>
        <taxon>Diaporthaceae</taxon>
        <taxon>Diaporthe</taxon>
        <taxon>Diaporthe eres species complex</taxon>
    </lineage>
</organism>
<dbReference type="PROSITE" id="PS51686">
    <property type="entry name" value="SAM_MT_RSMB_NOP"/>
    <property type="match status" value="1"/>
</dbReference>
<feature type="compositionally biased region" description="Acidic residues" evidence="6">
    <location>
        <begin position="560"/>
        <end position="572"/>
    </location>
</feature>
<dbReference type="InterPro" id="IPR048889">
    <property type="entry name" value="NSUN5_RCM1_N"/>
</dbReference>
<dbReference type="InterPro" id="IPR023267">
    <property type="entry name" value="RCMT"/>
</dbReference>
<feature type="binding site" evidence="5">
    <location>
        <position position="268"/>
    </location>
    <ligand>
        <name>S-adenosyl-L-methionine</name>
        <dbReference type="ChEBI" id="CHEBI:59789"/>
    </ligand>
</feature>
<evidence type="ECO:0000256" key="2">
    <source>
        <dbReference type="ARBA" id="ARBA00022679"/>
    </source>
</evidence>
<reference evidence="8 9" key="1">
    <citation type="submission" date="2024-03" db="EMBL/GenBank/DDBJ databases">
        <title>A high-quality draft genome sequence of Diaporthe vaccinii, a causative agent of upright dieback and viscid rot disease in cranberry plants.</title>
        <authorList>
            <person name="Sarrasin M."/>
            <person name="Lang B.F."/>
            <person name="Burger G."/>
        </authorList>
    </citation>
    <scope>NUCLEOTIDE SEQUENCE [LARGE SCALE GENOMIC DNA]</scope>
    <source>
        <strain evidence="8 9">IS7</strain>
    </source>
</reference>
<evidence type="ECO:0000313" key="9">
    <source>
        <dbReference type="Proteomes" id="UP001600888"/>
    </source>
</evidence>
<name>A0ABR4EM83_9PEZI</name>
<dbReference type="Gene3D" id="3.40.50.150">
    <property type="entry name" value="Vaccinia Virus protein VP39"/>
    <property type="match status" value="1"/>
</dbReference>
<accession>A0ABR4EM83</accession>
<proteinExistence type="inferred from homology"/>
<keyword evidence="1 5" id="KW-0489">Methyltransferase</keyword>
<evidence type="ECO:0000256" key="3">
    <source>
        <dbReference type="ARBA" id="ARBA00022691"/>
    </source>
</evidence>
<feature type="compositionally biased region" description="Basic and acidic residues" evidence="6">
    <location>
        <begin position="529"/>
        <end position="540"/>
    </location>
</feature>
<feature type="domain" description="SAM-dependent MTase RsmB/NOP-type" evidence="7">
    <location>
        <begin position="131"/>
        <end position="501"/>
    </location>
</feature>
<dbReference type="InterPro" id="IPR049561">
    <property type="entry name" value="NSUN5_7_fdxn-like"/>
</dbReference>
<evidence type="ECO:0000313" key="8">
    <source>
        <dbReference type="EMBL" id="KAL2283528.1"/>
    </source>
</evidence>
<comment type="caution">
    <text evidence="8">The sequence shown here is derived from an EMBL/GenBank/DDBJ whole genome shotgun (WGS) entry which is preliminary data.</text>
</comment>
<dbReference type="PANTHER" id="PTHR22807:SF4">
    <property type="entry name" value="28S RRNA (CYTOSINE-C(5))-METHYLTRANSFERASE"/>
    <property type="match status" value="1"/>
</dbReference>
<evidence type="ECO:0000256" key="4">
    <source>
        <dbReference type="ARBA" id="ARBA00022884"/>
    </source>
</evidence>
<keyword evidence="4 5" id="KW-0694">RNA-binding</keyword>
<evidence type="ECO:0000256" key="1">
    <source>
        <dbReference type="ARBA" id="ARBA00022603"/>
    </source>
</evidence>
<evidence type="ECO:0000256" key="5">
    <source>
        <dbReference type="PROSITE-ProRule" id="PRU01023"/>
    </source>
</evidence>